<sequence length="42" mass="4633">MAQMLAERRAARLQEARLALKFEGEAKGMCCAAGKIKLPQLE</sequence>
<dbReference type="Proteomes" id="UP000271087">
    <property type="component" value="Unassembled WGS sequence"/>
</dbReference>
<accession>A0A182EXN6</accession>
<evidence type="ECO:0000313" key="3">
    <source>
        <dbReference type="WBParaSite" id="nOo.2.0.1.t12939-RA"/>
    </source>
</evidence>
<evidence type="ECO:0000313" key="1">
    <source>
        <dbReference type="EMBL" id="VDN00338.1"/>
    </source>
</evidence>
<evidence type="ECO:0000313" key="2">
    <source>
        <dbReference type="Proteomes" id="UP000271087"/>
    </source>
</evidence>
<keyword evidence="2" id="KW-1185">Reference proteome</keyword>
<dbReference type="EMBL" id="UYRW01012686">
    <property type="protein sequence ID" value="VDN00338.1"/>
    <property type="molecule type" value="Genomic_DNA"/>
</dbReference>
<gene>
    <name evidence="1" type="ORF">NOO_LOCUS12939</name>
</gene>
<protein>
    <submittedName>
        <fullName evidence="3">Transposase</fullName>
    </submittedName>
</protein>
<proteinExistence type="predicted"/>
<organism evidence="3">
    <name type="scientific">Onchocerca ochengi</name>
    <name type="common">Filarial nematode worm</name>
    <dbReference type="NCBI Taxonomy" id="42157"/>
    <lineage>
        <taxon>Eukaryota</taxon>
        <taxon>Metazoa</taxon>
        <taxon>Ecdysozoa</taxon>
        <taxon>Nematoda</taxon>
        <taxon>Chromadorea</taxon>
        <taxon>Rhabditida</taxon>
        <taxon>Spirurina</taxon>
        <taxon>Spiruromorpha</taxon>
        <taxon>Filarioidea</taxon>
        <taxon>Onchocercidae</taxon>
        <taxon>Onchocerca</taxon>
    </lineage>
</organism>
<reference evidence="3" key="1">
    <citation type="submission" date="2016-06" db="UniProtKB">
        <authorList>
            <consortium name="WormBaseParasite"/>
        </authorList>
    </citation>
    <scope>IDENTIFICATION</scope>
</reference>
<reference evidence="1 2" key="2">
    <citation type="submission" date="2018-08" db="EMBL/GenBank/DDBJ databases">
        <authorList>
            <person name="Laetsch R D."/>
            <person name="Stevens L."/>
            <person name="Kumar S."/>
            <person name="Blaxter L. M."/>
        </authorList>
    </citation>
    <scope>NUCLEOTIDE SEQUENCE [LARGE SCALE GENOMIC DNA]</scope>
</reference>
<dbReference type="WBParaSite" id="nOo.2.0.1.t12939-RA">
    <property type="protein sequence ID" value="nOo.2.0.1.t12939-RA"/>
    <property type="gene ID" value="nOo.2.0.1.g12939"/>
</dbReference>
<name>A0A182EXN6_ONCOC</name>
<dbReference type="AlphaFoldDB" id="A0A182EXN6"/>